<gene>
    <name evidence="2" type="ORF">KP79_PYT14694</name>
</gene>
<evidence type="ECO:0000313" key="2">
    <source>
        <dbReference type="EMBL" id="OWF49345.1"/>
    </source>
</evidence>
<dbReference type="Proteomes" id="UP000242188">
    <property type="component" value="Unassembled WGS sequence"/>
</dbReference>
<protein>
    <submittedName>
        <fullName evidence="2">Uncharacterized protein</fullName>
    </submittedName>
</protein>
<name>A0A210QKR8_MIZYE</name>
<sequence>MLAGKPAEGDDVYSEPYSQLAPVQTETQPFSTSGSLEQPKRNSQTRKAYRKVTKNRSSENADNQNFYSEAKCLPDDMGNSYSEPVGIYNPSSGSVTAGEFTPVISGLPDRDVTHEREVVSYDLAESSEPVPSRQQIQLGDYTEPPDRKTSAVGGIRRPKPEEYSDPYDTDKLLQGQGMQLAGRLLVTGAKTLWSVLEKNSRYQIV</sequence>
<organism evidence="2 3">
    <name type="scientific">Mizuhopecten yessoensis</name>
    <name type="common">Japanese scallop</name>
    <name type="synonym">Patinopecten yessoensis</name>
    <dbReference type="NCBI Taxonomy" id="6573"/>
    <lineage>
        <taxon>Eukaryota</taxon>
        <taxon>Metazoa</taxon>
        <taxon>Spiralia</taxon>
        <taxon>Lophotrochozoa</taxon>
        <taxon>Mollusca</taxon>
        <taxon>Bivalvia</taxon>
        <taxon>Autobranchia</taxon>
        <taxon>Pteriomorphia</taxon>
        <taxon>Pectinida</taxon>
        <taxon>Pectinoidea</taxon>
        <taxon>Pectinidae</taxon>
        <taxon>Mizuhopecten</taxon>
    </lineage>
</organism>
<evidence type="ECO:0000256" key="1">
    <source>
        <dbReference type="SAM" id="MobiDB-lite"/>
    </source>
</evidence>
<dbReference type="AlphaFoldDB" id="A0A210QKR8"/>
<dbReference type="EMBL" id="NEDP02003157">
    <property type="protein sequence ID" value="OWF49345.1"/>
    <property type="molecule type" value="Genomic_DNA"/>
</dbReference>
<accession>A0A210QKR8</accession>
<feature type="compositionally biased region" description="Polar residues" evidence="1">
    <location>
        <begin position="58"/>
        <end position="67"/>
    </location>
</feature>
<reference evidence="2 3" key="1">
    <citation type="journal article" date="2017" name="Nat. Ecol. Evol.">
        <title>Scallop genome provides insights into evolution of bilaterian karyotype and development.</title>
        <authorList>
            <person name="Wang S."/>
            <person name="Zhang J."/>
            <person name="Jiao W."/>
            <person name="Li J."/>
            <person name="Xun X."/>
            <person name="Sun Y."/>
            <person name="Guo X."/>
            <person name="Huan P."/>
            <person name="Dong B."/>
            <person name="Zhang L."/>
            <person name="Hu X."/>
            <person name="Sun X."/>
            <person name="Wang J."/>
            <person name="Zhao C."/>
            <person name="Wang Y."/>
            <person name="Wang D."/>
            <person name="Huang X."/>
            <person name="Wang R."/>
            <person name="Lv J."/>
            <person name="Li Y."/>
            <person name="Zhang Z."/>
            <person name="Liu B."/>
            <person name="Lu W."/>
            <person name="Hui Y."/>
            <person name="Liang J."/>
            <person name="Zhou Z."/>
            <person name="Hou R."/>
            <person name="Li X."/>
            <person name="Liu Y."/>
            <person name="Li H."/>
            <person name="Ning X."/>
            <person name="Lin Y."/>
            <person name="Zhao L."/>
            <person name="Xing Q."/>
            <person name="Dou J."/>
            <person name="Li Y."/>
            <person name="Mao J."/>
            <person name="Guo H."/>
            <person name="Dou H."/>
            <person name="Li T."/>
            <person name="Mu C."/>
            <person name="Jiang W."/>
            <person name="Fu Q."/>
            <person name="Fu X."/>
            <person name="Miao Y."/>
            <person name="Liu J."/>
            <person name="Yu Q."/>
            <person name="Li R."/>
            <person name="Liao H."/>
            <person name="Li X."/>
            <person name="Kong Y."/>
            <person name="Jiang Z."/>
            <person name="Chourrout D."/>
            <person name="Li R."/>
            <person name="Bao Z."/>
        </authorList>
    </citation>
    <scope>NUCLEOTIDE SEQUENCE [LARGE SCALE GENOMIC DNA]</scope>
    <source>
        <strain evidence="2 3">PY_sf001</strain>
    </source>
</reference>
<dbReference type="OrthoDB" id="5914531at2759"/>
<feature type="region of interest" description="Disordered" evidence="1">
    <location>
        <begin position="121"/>
        <end position="169"/>
    </location>
</feature>
<proteinExistence type="predicted"/>
<feature type="compositionally biased region" description="Basic residues" evidence="1">
    <location>
        <begin position="43"/>
        <end position="54"/>
    </location>
</feature>
<comment type="caution">
    <text evidence="2">The sequence shown here is derived from an EMBL/GenBank/DDBJ whole genome shotgun (WGS) entry which is preliminary data.</text>
</comment>
<feature type="region of interest" description="Disordered" evidence="1">
    <location>
        <begin position="1"/>
        <end position="71"/>
    </location>
</feature>
<feature type="compositionally biased region" description="Polar residues" evidence="1">
    <location>
        <begin position="21"/>
        <end position="42"/>
    </location>
</feature>
<keyword evidence="3" id="KW-1185">Reference proteome</keyword>
<evidence type="ECO:0000313" key="3">
    <source>
        <dbReference type="Proteomes" id="UP000242188"/>
    </source>
</evidence>